<protein>
    <recommendedName>
        <fullName evidence="1">DUF1902 domain-containing protein</fullName>
    </recommendedName>
</protein>
<organism evidence="2">
    <name type="scientific">uncultured bacterium contig00001</name>
    <dbReference type="NCBI Taxonomy" id="1181493"/>
    <lineage>
        <taxon>Bacteria</taxon>
        <taxon>environmental samples</taxon>
    </lineage>
</organism>
<dbReference type="Gene3D" id="3.30.2390.10">
    <property type="entry name" value="TTHA1013-like"/>
    <property type="match status" value="1"/>
</dbReference>
<evidence type="ECO:0000259" key="1">
    <source>
        <dbReference type="Pfam" id="PF08972"/>
    </source>
</evidence>
<feature type="domain" description="DUF1902" evidence="1">
    <location>
        <begin position="5"/>
        <end position="64"/>
    </location>
</feature>
<evidence type="ECO:0000313" key="2">
    <source>
        <dbReference type="EMBL" id="AGS53278.1"/>
    </source>
</evidence>
<dbReference type="Pfam" id="PF08972">
    <property type="entry name" value="DUF1902"/>
    <property type="match status" value="1"/>
</dbReference>
<reference evidence="2" key="1">
    <citation type="submission" date="2012-03" db="EMBL/GenBank/DDBJ databases">
        <title>Functional metagenomics reveals considerable lignocellulase gene clusters in the gut microbiome of a wood-feeding higher termite.</title>
        <authorList>
            <person name="Liu N."/>
        </authorList>
    </citation>
    <scope>NUCLEOTIDE SEQUENCE</scope>
</reference>
<dbReference type="EMBL" id="JQ844228">
    <property type="protein sequence ID" value="AGS53278.1"/>
    <property type="molecule type" value="Genomic_DNA"/>
</dbReference>
<proteinExistence type="predicted"/>
<accession>A0A806K0R7</accession>
<dbReference type="InterPro" id="IPR035069">
    <property type="entry name" value="TTHA1013/TTHA0281-like"/>
</dbReference>
<dbReference type="SUPFAM" id="SSF143100">
    <property type="entry name" value="TTHA1013/TTHA0281-like"/>
    <property type="match status" value="1"/>
</dbReference>
<dbReference type="AlphaFoldDB" id="A0A806K0R7"/>
<dbReference type="InterPro" id="IPR015066">
    <property type="entry name" value="DUF1902"/>
</dbReference>
<sequence length="70" mass="7927">MVHDVEVNWDNEAGVWCAVCDSIPLALECHPFDRLLERVKVAAHEILEINGGIEKDTQLRFKAVHEECIA</sequence>
<name>A0A806K0R7_9BACT</name>